<sequence>MKEIVQRQVIHIISQSSDIKIPGMPREANVKLSWADAIIERFGDISLKELLASVEAEEERDADSDKAEEDWAGSKDQDFGYAFGEEGVLMDEDSISEVAREGPEGLTWYIRLAGLRSFSSAVLAFAFVRPIKLLNMVLSTFWVVVITPRASQLLQKFFTLNTLKAVGSESIQGLQRRPPPP</sequence>
<evidence type="ECO:0000313" key="1">
    <source>
        <dbReference type="EMBL" id="EPQ58690.1"/>
    </source>
</evidence>
<dbReference type="KEGG" id="gtr:GLOTRDRAFT_127181"/>
<dbReference type="EMBL" id="KB469298">
    <property type="protein sequence ID" value="EPQ58690.1"/>
    <property type="molecule type" value="Genomic_DNA"/>
</dbReference>
<dbReference type="Proteomes" id="UP000030669">
    <property type="component" value="Unassembled WGS sequence"/>
</dbReference>
<dbReference type="RefSeq" id="XP_007863802.1">
    <property type="nucleotide sequence ID" value="XM_007865611.1"/>
</dbReference>
<dbReference type="HOGENOM" id="CLU_1489173_0_0_1"/>
<accession>S7RV89</accession>
<proteinExistence type="predicted"/>
<protein>
    <submittedName>
        <fullName evidence="1">Uncharacterized protein</fullName>
    </submittedName>
</protein>
<organism evidence="1 2">
    <name type="scientific">Gloeophyllum trabeum (strain ATCC 11539 / FP-39264 / Madison 617)</name>
    <name type="common">Brown rot fungus</name>
    <dbReference type="NCBI Taxonomy" id="670483"/>
    <lineage>
        <taxon>Eukaryota</taxon>
        <taxon>Fungi</taxon>
        <taxon>Dikarya</taxon>
        <taxon>Basidiomycota</taxon>
        <taxon>Agaricomycotina</taxon>
        <taxon>Agaricomycetes</taxon>
        <taxon>Gloeophyllales</taxon>
        <taxon>Gloeophyllaceae</taxon>
        <taxon>Gloeophyllum</taxon>
    </lineage>
</organism>
<name>S7RV89_GLOTA</name>
<reference evidence="1 2" key="1">
    <citation type="journal article" date="2012" name="Science">
        <title>The Paleozoic origin of enzymatic lignin decomposition reconstructed from 31 fungal genomes.</title>
        <authorList>
            <person name="Floudas D."/>
            <person name="Binder M."/>
            <person name="Riley R."/>
            <person name="Barry K."/>
            <person name="Blanchette R.A."/>
            <person name="Henrissat B."/>
            <person name="Martinez A.T."/>
            <person name="Otillar R."/>
            <person name="Spatafora J.W."/>
            <person name="Yadav J.S."/>
            <person name="Aerts A."/>
            <person name="Benoit I."/>
            <person name="Boyd A."/>
            <person name="Carlson A."/>
            <person name="Copeland A."/>
            <person name="Coutinho P.M."/>
            <person name="de Vries R.P."/>
            <person name="Ferreira P."/>
            <person name="Findley K."/>
            <person name="Foster B."/>
            <person name="Gaskell J."/>
            <person name="Glotzer D."/>
            <person name="Gorecki P."/>
            <person name="Heitman J."/>
            <person name="Hesse C."/>
            <person name="Hori C."/>
            <person name="Igarashi K."/>
            <person name="Jurgens J.A."/>
            <person name="Kallen N."/>
            <person name="Kersten P."/>
            <person name="Kohler A."/>
            <person name="Kuees U."/>
            <person name="Kumar T.K.A."/>
            <person name="Kuo A."/>
            <person name="LaButti K."/>
            <person name="Larrondo L.F."/>
            <person name="Lindquist E."/>
            <person name="Ling A."/>
            <person name="Lombard V."/>
            <person name="Lucas S."/>
            <person name="Lundell T."/>
            <person name="Martin R."/>
            <person name="McLaughlin D.J."/>
            <person name="Morgenstern I."/>
            <person name="Morin E."/>
            <person name="Murat C."/>
            <person name="Nagy L.G."/>
            <person name="Nolan M."/>
            <person name="Ohm R.A."/>
            <person name="Patyshakuliyeva A."/>
            <person name="Rokas A."/>
            <person name="Ruiz-Duenas F.J."/>
            <person name="Sabat G."/>
            <person name="Salamov A."/>
            <person name="Samejima M."/>
            <person name="Schmutz J."/>
            <person name="Slot J.C."/>
            <person name="St John F."/>
            <person name="Stenlid J."/>
            <person name="Sun H."/>
            <person name="Sun S."/>
            <person name="Syed K."/>
            <person name="Tsang A."/>
            <person name="Wiebenga A."/>
            <person name="Young D."/>
            <person name="Pisabarro A."/>
            <person name="Eastwood D.C."/>
            <person name="Martin F."/>
            <person name="Cullen D."/>
            <person name="Grigoriev I.V."/>
            <person name="Hibbett D.S."/>
        </authorList>
    </citation>
    <scope>NUCLEOTIDE SEQUENCE [LARGE SCALE GENOMIC DNA]</scope>
    <source>
        <strain evidence="1 2">ATCC 11539</strain>
    </source>
</reference>
<dbReference type="AlphaFoldDB" id="S7RV89"/>
<dbReference type="GeneID" id="19301493"/>
<gene>
    <name evidence="1" type="ORF">GLOTRDRAFT_127181</name>
</gene>
<keyword evidence="2" id="KW-1185">Reference proteome</keyword>
<evidence type="ECO:0000313" key="2">
    <source>
        <dbReference type="Proteomes" id="UP000030669"/>
    </source>
</evidence>